<keyword evidence="1" id="KW-0472">Membrane</keyword>
<keyword evidence="1" id="KW-0812">Transmembrane</keyword>
<sequence length="166" mass="17658">MRKNAFAIFVLVGIVLLGCILFTHWWKEHTLAPSSSLQAATPTPVATFSPVVTSMLGRLQPLKGDVQTQSLLPQNGNTLSGAVRYSLVGDVVSFTILVDPTDEPLNAWLVSSEGQVNLGTLLQSKGGLLINGQAKQSVFPIQLYVTKQGKKIDETGGAVLQGSISL</sequence>
<evidence type="ECO:0000313" key="2">
    <source>
        <dbReference type="EMBL" id="PWU23488.1"/>
    </source>
</evidence>
<reference evidence="2 3" key="1">
    <citation type="submission" date="2018-02" db="EMBL/GenBank/DDBJ databases">
        <title>Genomic Reconstructions from Amazon Rainforest and Pasture Soil Reveal Novel Insights into the Physiology of Candidate Phyla in Tropical Sites.</title>
        <authorList>
            <person name="Kroeger M.E."/>
            <person name="Delmont T."/>
            <person name="Eren A.M."/>
            <person name="Guo J."/>
            <person name="Meyer K.M."/>
            <person name="Khan K."/>
            <person name="Rodrigues J.L.M."/>
            <person name="Bohannan B.J.M."/>
            <person name="Tringe S."/>
            <person name="Borges C.D."/>
            <person name="Tiedje J."/>
            <person name="Tsai S.M."/>
            <person name="Nusslein K."/>
        </authorList>
    </citation>
    <scope>NUCLEOTIDE SEQUENCE [LARGE SCALE GENOMIC DNA]</scope>
    <source>
        <strain evidence="2">Amazon FNV 2010 28 9</strain>
    </source>
</reference>
<protein>
    <submittedName>
        <fullName evidence="2">Uncharacterized protein</fullName>
    </submittedName>
</protein>
<accession>A0A317JU06</accession>
<dbReference type="EMBL" id="PSRQ01000032">
    <property type="protein sequence ID" value="PWU23488.1"/>
    <property type="molecule type" value="Genomic_DNA"/>
</dbReference>
<proteinExistence type="predicted"/>
<comment type="caution">
    <text evidence="2">The sequence shown here is derived from an EMBL/GenBank/DDBJ whole genome shotgun (WGS) entry which is preliminary data.</text>
</comment>
<dbReference type="Proteomes" id="UP000246104">
    <property type="component" value="Unassembled WGS sequence"/>
</dbReference>
<evidence type="ECO:0000256" key="1">
    <source>
        <dbReference type="SAM" id="Phobius"/>
    </source>
</evidence>
<dbReference type="PROSITE" id="PS51257">
    <property type="entry name" value="PROKAR_LIPOPROTEIN"/>
    <property type="match status" value="1"/>
</dbReference>
<gene>
    <name evidence="2" type="ORF">C5B42_02950</name>
</gene>
<dbReference type="AlphaFoldDB" id="A0A317JU06"/>
<feature type="transmembrane region" description="Helical" evidence="1">
    <location>
        <begin position="7"/>
        <end position="26"/>
    </location>
</feature>
<evidence type="ECO:0000313" key="3">
    <source>
        <dbReference type="Proteomes" id="UP000246104"/>
    </source>
</evidence>
<organism evidence="2 3">
    <name type="scientific">Candidatus Cerribacteria bacterium 'Amazon FNV 2010 28 9'</name>
    <dbReference type="NCBI Taxonomy" id="2081795"/>
    <lineage>
        <taxon>Bacteria</taxon>
        <taxon>Candidatus Cerribacteria</taxon>
    </lineage>
</organism>
<name>A0A317JU06_9BACT</name>
<keyword evidence="1" id="KW-1133">Transmembrane helix</keyword>